<name>A0A855MNN3_9BACT</name>
<accession>A0A855MNN3</accession>
<gene>
    <name evidence="1" type="ORF">AA80_08880</name>
</gene>
<evidence type="ECO:0000313" key="1">
    <source>
        <dbReference type="EMBL" id="POZ87931.1"/>
    </source>
</evidence>
<comment type="caution">
    <text evidence="1">The sequence shown here is derived from an EMBL/GenBank/DDBJ whole genome shotgun (WGS) entry which is preliminary data.</text>
</comment>
<organism evidence="1 2">
    <name type="scientific">Petrotoga sibirica DSM 13575</name>
    <dbReference type="NCBI Taxonomy" id="1122956"/>
    <lineage>
        <taxon>Bacteria</taxon>
        <taxon>Thermotogati</taxon>
        <taxon>Thermotogota</taxon>
        <taxon>Thermotogae</taxon>
        <taxon>Petrotogales</taxon>
        <taxon>Petrotogaceae</taxon>
        <taxon>Petrotoga</taxon>
    </lineage>
</organism>
<protein>
    <submittedName>
        <fullName evidence="1">Uncharacterized protein</fullName>
    </submittedName>
</protein>
<dbReference type="Proteomes" id="UP000237502">
    <property type="component" value="Unassembled WGS sequence"/>
</dbReference>
<proteinExistence type="predicted"/>
<evidence type="ECO:0000313" key="2">
    <source>
        <dbReference type="Proteomes" id="UP000237502"/>
    </source>
</evidence>
<dbReference type="AlphaFoldDB" id="A0A855MNN3"/>
<sequence length="59" mass="6551">MKDIQRFILVQSNEEIIPIGGLSLVGALLDKTGLNERLNKVPLKDLSSMRISNSDIIRS</sequence>
<reference evidence="1 2" key="1">
    <citation type="submission" date="2014-01" db="EMBL/GenBank/DDBJ databases">
        <title>Comparative genomics of Petrotoga.</title>
        <authorList>
            <person name="Chow K."/>
            <person name="Charchuk R."/>
            <person name="Nesbo C.L."/>
        </authorList>
    </citation>
    <scope>NUCLEOTIDE SEQUENCE [LARGE SCALE GENOMIC DNA]</scope>
    <source>
        <strain evidence="1 2">DSM 13575</strain>
    </source>
</reference>
<dbReference type="EMBL" id="JAHC01000033">
    <property type="protein sequence ID" value="POZ87931.1"/>
    <property type="molecule type" value="Genomic_DNA"/>
</dbReference>